<keyword evidence="6" id="KW-0067">ATP-binding</keyword>
<dbReference type="EMBL" id="CP000804">
    <property type="protein sequence ID" value="ABU58880.1"/>
    <property type="molecule type" value="Genomic_DNA"/>
</dbReference>
<dbReference type="AlphaFoldDB" id="A7NMV6"/>
<evidence type="ECO:0000256" key="2">
    <source>
        <dbReference type="ARBA" id="ARBA00022527"/>
    </source>
</evidence>
<keyword evidence="5 9" id="KW-0418">Kinase</keyword>
<name>A7NMV6_ROSCS</name>
<evidence type="ECO:0000256" key="6">
    <source>
        <dbReference type="ARBA" id="ARBA00022840"/>
    </source>
</evidence>
<dbReference type="FunFam" id="1.10.510.10:FF:000021">
    <property type="entry name" value="Serine/threonine protein kinase"/>
    <property type="match status" value="1"/>
</dbReference>
<evidence type="ECO:0000256" key="1">
    <source>
        <dbReference type="ARBA" id="ARBA00012513"/>
    </source>
</evidence>
<dbReference type="Proteomes" id="UP000000263">
    <property type="component" value="Chromosome"/>
</dbReference>
<evidence type="ECO:0000313" key="9">
    <source>
        <dbReference type="EMBL" id="ABU58880.1"/>
    </source>
</evidence>
<keyword evidence="2 9" id="KW-0723">Serine/threonine-protein kinase</keyword>
<dbReference type="GO" id="GO:0004674">
    <property type="term" value="F:protein serine/threonine kinase activity"/>
    <property type="evidence" value="ECO:0007669"/>
    <property type="project" value="UniProtKB-KW"/>
</dbReference>
<dbReference type="Pfam" id="PF16697">
    <property type="entry name" value="Yop-YscD_cpl"/>
    <property type="match status" value="1"/>
</dbReference>
<evidence type="ECO:0000256" key="4">
    <source>
        <dbReference type="ARBA" id="ARBA00022741"/>
    </source>
</evidence>
<evidence type="ECO:0000256" key="3">
    <source>
        <dbReference type="ARBA" id="ARBA00022679"/>
    </source>
</evidence>
<gene>
    <name evidence="9" type="ordered locus">Rcas_2809</name>
</gene>
<dbReference type="InterPro" id="IPR008984">
    <property type="entry name" value="SMAD_FHA_dom_sf"/>
</dbReference>
<protein>
    <recommendedName>
        <fullName evidence="1">non-specific serine/threonine protein kinase</fullName>
        <ecNumber evidence="1">2.7.11.1</ecNumber>
    </recommendedName>
</protein>
<evidence type="ECO:0000259" key="7">
    <source>
        <dbReference type="PROSITE" id="PS50006"/>
    </source>
</evidence>
<feature type="domain" description="Protein kinase" evidence="8">
    <location>
        <begin position="13"/>
        <end position="283"/>
    </location>
</feature>
<dbReference type="CDD" id="cd00060">
    <property type="entry name" value="FHA"/>
    <property type="match status" value="1"/>
</dbReference>
<dbReference type="PROSITE" id="PS50011">
    <property type="entry name" value="PROTEIN_KINASE_DOM"/>
    <property type="match status" value="1"/>
</dbReference>
<dbReference type="InterPro" id="IPR000719">
    <property type="entry name" value="Prot_kinase_dom"/>
</dbReference>
<dbReference type="PANTHER" id="PTHR43289:SF6">
    <property type="entry name" value="SERINE_THREONINE-PROTEIN KINASE NEKL-3"/>
    <property type="match status" value="1"/>
</dbReference>
<evidence type="ECO:0000259" key="8">
    <source>
        <dbReference type="PROSITE" id="PS50011"/>
    </source>
</evidence>
<dbReference type="InterPro" id="IPR011009">
    <property type="entry name" value="Kinase-like_dom_sf"/>
</dbReference>
<dbReference type="Gene3D" id="3.30.200.20">
    <property type="entry name" value="Phosphorylase Kinase, domain 1"/>
    <property type="match status" value="1"/>
</dbReference>
<dbReference type="InterPro" id="IPR032030">
    <property type="entry name" value="YscD_cytoplasmic_dom"/>
</dbReference>
<evidence type="ECO:0000256" key="5">
    <source>
        <dbReference type="ARBA" id="ARBA00022777"/>
    </source>
</evidence>
<keyword evidence="3" id="KW-0808">Transferase</keyword>
<dbReference type="SUPFAM" id="SSF56112">
    <property type="entry name" value="Protein kinase-like (PK-like)"/>
    <property type="match status" value="1"/>
</dbReference>
<dbReference type="Gene3D" id="2.60.200.20">
    <property type="match status" value="1"/>
</dbReference>
<dbReference type="InterPro" id="IPR008271">
    <property type="entry name" value="Ser/Thr_kinase_AS"/>
</dbReference>
<dbReference type="eggNOG" id="COG0515">
    <property type="taxonomic scope" value="Bacteria"/>
</dbReference>
<dbReference type="InterPro" id="IPR000253">
    <property type="entry name" value="FHA_dom"/>
</dbReference>
<dbReference type="PROSITE" id="PS50006">
    <property type="entry name" value="FHA_DOMAIN"/>
    <property type="match status" value="1"/>
</dbReference>
<dbReference type="GO" id="GO:0005524">
    <property type="term" value="F:ATP binding"/>
    <property type="evidence" value="ECO:0007669"/>
    <property type="project" value="UniProtKB-KW"/>
</dbReference>
<dbReference type="KEGG" id="rca:Rcas_2809"/>
<dbReference type="HOGENOM" id="CLU_442711_0_0_0"/>
<dbReference type="Gene3D" id="1.10.510.10">
    <property type="entry name" value="Transferase(Phosphotransferase) domain 1"/>
    <property type="match status" value="1"/>
</dbReference>
<sequence>MMNDLLGQIIGNCRIEALLGAGGMGQVFRARHVHLDRLQAIKVMHPHMASDPGFQARFRQEAQAVAALEHPHIVRIFNFDEQQGRYYIAMEYMPDGSLRTLLDRRMREGVKWPLTFGLDLIRQAAEALDFAHARGIVHRDIKPDNMLIERHAGPGGRSLYVLKLTDFGLARMVEGGGGITASGMTVGTPAYMSPEQCQGLPVDGRSDIYSLGIVLYEVVTGYLPFTVSRISEAVEKHVYAQPPSPRTVASDLPVAVEAIILRCLAKKPEERFATGAELAQALRRVMQAPAPLPPVPEGLVVWVIDAAGQVVQQVPLTEQGLTVGRRAGHQIVLDDPAVSRNHLTIEWSGRRVRVKDLGSRGGTLLDGAPMTPHESHAWEIGQRLEVGPFTLELAQHRDDQIGMTLAPGQDSLQVVAGQEVVIEVTLLNRGNSDDTLALAVEGWPASWIRMPEGPVRVAAGSQTVVRLALYVPVSPDARGGTYDVQVHACSTIQPQTGASVQASWSVAAPPSLSVQIMPEMARGRDQARYAVQLTNQGGAIAHIVLMAEDDHQALAYNFAQHELHLPPGETVETSLEVRSNRRIFGGAQTHRFKVIAAVLGVGTATAEATFVQTSLLPI</sequence>
<keyword evidence="4" id="KW-0547">Nucleotide-binding</keyword>
<dbReference type="eggNOG" id="COG1716">
    <property type="taxonomic scope" value="Bacteria"/>
</dbReference>
<dbReference type="EC" id="2.7.11.1" evidence="1"/>
<evidence type="ECO:0000313" key="10">
    <source>
        <dbReference type="Proteomes" id="UP000000263"/>
    </source>
</evidence>
<dbReference type="SMART" id="SM00220">
    <property type="entry name" value="S_TKc"/>
    <property type="match status" value="1"/>
</dbReference>
<dbReference type="SUPFAM" id="SSF49879">
    <property type="entry name" value="SMAD/FHA domain"/>
    <property type="match status" value="1"/>
</dbReference>
<dbReference type="Pfam" id="PF00069">
    <property type="entry name" value="Pkinase"/>
    <property type="match status" value="1"/>
</dbReference>
<dbReference type="SMART" id="SM00240">
    <property type="entry name" value="FHA"/>
    <property type="match status" value="1"/>
</dbReference>
<dbReference type="STRING" id="383372.Rcas_2809"/>
<organism evidence="9 10">
    <name type="scientific">Roseiflexus castenholzii (strain DSM 13941 / HLO8)</name>
    <dbReference type="NCBI Taxonomy" id="383372"/>
    <lineage>
        <taxon>Bacteria</taxon>
        <taxon>Bacillati</taxon>
        <taxon>Chloroflexota</taxon>
        <taxon>Chloroflexia</taxon>
        <taxon>Chloroflexales</taxon>
        <taxon>Roseiflexineae</taxon>
        <taxon>Roseiflexaceae</taxon>
        <taxon>Roseiflexus</taxon>
    </lineage>
</organism>
<reference evidence="9 10" key="1">
    <citation type="submission" date="2007-08" db="EMBL/GenBank/DDBJ databases">
        <title>Complete sequence of Roseiflexus castenholzii DSM 13941.</title>
        <authorList>
            <consortium name="US DOE Joint Genome Institute"/>
            <person name="Copeland A."/>
            <person name="Lucas S."/>
            <person name="Lapidus A."/>
            <person name="Barry K."/>
            <person name="Glavina del Rio T."/>
            <person name="Dalin E."/>
            <person name="Tice H."/>
            <person name="Pitluck S."/>
            <person name="Thompson L.S."/>
            <person name="Brettin T."/>
            <person name="Bruce D."/>
            <person name="Detter J.C."/>
            <person name="Han C."/>
            <person name="Tapia R."/>
            <person name="Schmutz J."/>
            <person name="Larimer F."/>
            <person name="Land M."/>
            <person name="Hauser L."/>
            <person name="Kyrpides N."/>
            <person name="Mikhailova N."/>
            <person name="Bryant D.A."/>
            <person name="Hanada S."/>
            <person name="Tsukatani Y."/>
            <person name="Richardson P."/>
        </authorList>
    </citation>
    <scope>NUCLEOTIDE SEQUENCE [LARGE SCALE GENOMIC DNA]</scope>
    <source>
        <strain evidence="10">DSM 13941 / HLO8</strain>
    </source>
</reference>
<dbReference type="CDD" id="cd14014">
    <property type="entry name" value="STKc_PknB_like"/>
    <property type="match status" value="1"/>
</dbReference>
<proteinExistence type="predicted"/>
<keyword evidence="10" id="KW-1185">Reference proteome</keyword>
<dbReference type="PROSITE" id="PS00108">
    <property type="entry name" value="PROTEIN_KINASE_ST"/>
    <property type="match status" value="1"/>
</dbReference>
<feature type="domain" description="FHA" evidence="7">
    <location>
        <begin position="321"/>
        <end position="370"/>
    </location>
</feature>
<dbReference type="PANTHER" id="PTHR43289">
    <property type="entry name" value="MITOGEN-ACTIVATED PROTEIN KINASE KINASE KINASE 20-RELATED"/>
    <property type="match status" value="1"/>
</dbReference>
<accession>A7NMV6</accession>